<dbReference type="GO" id="GO:0045944">
    <property type="term" value="P:positive regulation of transcription by RNA polymerase II"/>
    <property type="evidence" value="ECO:0007669"/>
    <property type="project" value="UniProtKB-ARBA"/>
</dbReference>
<dbReference type="PROSITE" id="PS00028">
    <property type="entry name" value="ZINC_FINGER_C2H2_1"/>
    <property type="match status" value="6"/>
</dbReference>
<evidence type="ECO:0000313" key="8">
    <source>
        <dbReference type="Proteomes" id="UP000095284"/>
    </source>
</evidence>
<dbReference type="InterPro" id="IPR036236">
    <property type="entry name" value="Znf_C2H2_sf"/>
</dbReference>
<sequence>MDSIIAQLFYFERYSVLCYFCAEYATCPVHPTRQLYLEEETCDVLARPSQIAHRSLFQYKSSEVDGELKRVTRTMTKEVVEEHLTESNCDLEKQEKIPENVIKKEISSKEKKDVTAFHNAIRVFYVAKKSAAPQIKVKDLRNRKKNQRFRMKKYICDICENAFTLKQNVQTHIFAYHLGNHKIRKGCKRFQCTICDATFKKLPLAKKHYICVHKGETSMKKINDCPHCGKVYPTGSLLREHITTKHLNEKPFDCEKCGAKFGRKGGLRRHVMMVHENYTYNCPYEDCNHPGYKCSKALAAHIRSVHTKEQPYVCSICKRGFVRQNDLKVHEATHGLGGFSCEYCTRTFSRRKDVQRHMERAH</sequence>
<dbReference type="GO" id="GO:0000978">
    <property type="term" value="F:RNA polymerase II cis-regulatory region sequence-specific DNA binding"/>
    <property type="evidence" value="ECO:0007669"/>
    <property type="project" value="TreeGrafter"/>
</dbReference>
<dbReference type="OrthoDB" id="8114442at2759"/>
<evidence type="ECO:0000313" key="9">
    <source>
        <dbReference type="Proteomes" id="UP000659654"/>
    </source>
</evidence>
<dbReference type="EMBL" id="CAJFCV020000002">
    <property type="protein sequence ID" value="CAG9096855.1"/>
    <property type="molecule type" value="Genomic_DNA"/>
</dbReference>
<dbReference type="GO" id="GO:0000122">
    <property type="term" value="P:negative regulation of transcription by RNA polymerase II"/>
    <property type="evidence" value="ECO:0007669"/>
    <property type="project" value="UniProtKB-ARBA"/>
</dbReference>
<dbReference type="PANTHER" id="PTHR19818:SF139">
    <property type="entry name" value="PAIR-RULE PROTEIN ODD-PAIRED"/>
    <property type="match status" value="1"/>
</dbReference>
<dbReference type="Proteomes" id="UP000095284">
    <property type="component" value="Unplaced"/>
</dbReference>
<dbReference type="Pfam" id="PF00096">
    <property type="entry name" value="zf-C2H2"/>
    <property type="match status" value="3"/>
</dbReference>
<gene>
    <name evidence="7" type="ORF">BXYJ_LOCUS3937</name>
</gene>
<dbReference type="FunFam" id="3.30.160.60:FF:000446">
    <property type="entry name" value="Zinc finger protein"/>
    <property type="match status" value="1"/>
</dbReference>
<evidence type="ECO:0000313" key="10">
    <source>
        <dbReference type="WBParaSite" id="BXY_0278100.1"/>
    </source>
</evidence>
<name>A0A1I7RPZ0_BURXY</name>
<keyword evidence="2" id="KW-0677">Repeat</keyword>
<dbReference type="Pfam" id="PF13894">
    <property type="entry name" value="zf-C2H2_4"/>
    <property type="match status" value="1"/>
</dbReference>
<dbReference type="SMR" id="A0A1I7RPZ0"/>
<keyword evidence="4" id="KW-0862">Zinc</keyword>
<dbReference type="FunFam" id="3.30.160.60:FF:000100">
    <property type="entry name" value="Zinc finger 45-like"/>
    <property type="match status" value="1"/>
</dbReference>
<feature type="domain" description="C2H2-type" evidence="6">
    <location>
        <begin position="190"/>
        <end position="218"/>
    </location>
</feature>
<reference evidence="10" key="1">
    <citation type="submission" date="2016-11" db="UniProtKB">
        <authorList>
            <consortium name="WormBaseParasite"/>
        </authorList>
    </citation>
    <scope>IDENTIFICATION</scope>
</reference>
<evidence type="ECO:0000256" key="4">
    <source>
        <dbReference type="ARBA" id="ARBA00022833"/>
    </source>
</evidence>
<keyword evidence="3 5" id="KW-0863">Zinc-finger</keyword>
<dbReference type="Proteomes" id="UP000659654">
    <property type="component" value="Unassembled WGS sequence"/>
</dbReference>
<dbReference type="EMBL" id="CAJFDI010000002">
    <property type="protein sequence ID" value="CAD5215253.1"/>
    <property type="molecule type" value="Genomic_DNA"/>
</dbReference>
<proteinExistence type="predicted"/>
<evidence type="ECO:0000259" key="6">
    <source>
        <dbReference type="PROSITE" id="PS50157"/>
    </source>
</evidence>
<evidence type="ECO:0000256" key="1">
    <source>
        <dbReference type="ARBA" id="ARBA00022723"/>
    </source>
</evidence>
<dbReference type="SMART" id="SM00355">
    <property type="entry name" value="ZnF_C2H2"/>
    <property type="match status" value="7"/>
</dbReference>
<dbReference type="GO" id="GO:0000981">
    <property type="term" value="F:DNA-binding transcription factor activity, RNA polymerase II-specific"/>
    <property type="evidence" value="ECO:0007669"/>
    <property type="project" value="TreeGrafter"/>
</dbReference>
<dbReference type="PANTHER" id="PTHR19818">
    <property type="entry name" value="ZINC FINGER PROTEIN ZIC AND GLI"/>
    <property type="match status" value="1"/>
</dbReference>
<feature type="domain" description="C2H2-type" evidence="6">
    <location>
        <begin position="252"/>
        <end position="275"/>
    </location>
</feature>
<protein>
    <submittedName>
        <fullName evidence="7">(pine wood nematode) hypothetical protein</fullName>
    </submittedName>
</protein>
<dbReference type="PROSITE" id="PS50157">
    <property type="entry name" value="ZINC_FINGER_C2H2_2"/>
    <property type="match status" value="6"/>
</dbReference>
<accession>A0A1I7RPZ0</accession>
<dbReference type="Proteomes" id="UP000582659">
    <property type="component" value="Unassembled WGS sequence"/>
</dbReference>
<dbReference type="WBParaSite" id="BXY_0278100.1">
    <property type="protein sequence ID" value="BXY_0278100.1"/>
    <property type="gene ID" value="BXY_0278100"/>
</dbReference>
<evidence type="ECO:0000256" key="5">
    <source>
        <dbReference type="PROSITE-ProRule" id="PRU00042"/>
    </source>
</evidence>
<dbReference type="Gene3D" id="3.30.160.60">
    <property type="entry name" value="Classic Zinc Finger"/>
    <property type="match status" value="4"/>
</dbReference>
<organism evidence="8 10">
    <name type="scientific">Bursaphelenchus xylophilus</name>
    <name type="common">Pinewood nematode worm</name>
    <name type="synonym">Aphelenchoides xylophilus</name>
    <dbReference type="NCBI Taxonomy" id="6326"/>
    <lineage>
        <taxon>Eukaryota</taxon>
        <taxon>Metazoa</taxon>
        <taxon>Ecdysozoa</taxon>
        <taxon>Nematoda</taxon>
        <taxon>Chromadorea</taxon>
        <taxon>Rhabditida</taxon>
        <taxon>Tylenchina</taxon>
        <taxon>Tylenchomorpha</taxon>
        <taxon>Aphelenchoidea</taxon>
        <taxon>Aphelenchoididae</taxon>
        <taxon>Bursaphelenchus</taxon>
    </lineage>
</organism>
<dbReference type="SUPFAM" id="SSF57667">
    <property type="entry name" value="beta-beta-alpha zinc fingers"/>
    <property type="match status" value="2"/>
</dbReference>
<reference evidence="7" key="2">
    <citation type="submission" date="2020-09" db="EMBL/GenBank/DDBJ databases">
        <authorList>
            <person name="Kikuchi T."/>
        </authorList>
    </citation>
    <scope>NUCLEOTIDE SEQUENCE</scope>
    <source>
        <strain evidence="7">Ka4C1</strain>
    </source>
</reference>
<evidence type="ECO:0000313" key="7">
    <source>
        <dbReference type="EMBL" id="CAD5215253.1"/>
    </source>
</evidence>
<dbReference type="eggNOG" id="KOG2231">
    <property type="taxonomic scope" value="Eukaryota"/>
</dbReference>
<evidence type="ECO:0000256" key="3">
    <source>
        <dbReference type="ARBA" id="ARBA00022771"/>
    </source>
</evidence>
<keyword evidence="9" id="KW-1185">Reference proteome</keyword>
<dbReference type="InterPro" id="IPR050329">
    <property type="entry name" value="GLI_C2H2-zinc-finger"/>
</dbReference>
<keyword evidence="1" id="KW-0479">Metal-binding</keyword>
<evidence type="ECO:0000256" key="2">
    <source>
        <dbReference type="ARBA" id="ARBA00022737"/>
    </source>
</evidence>
<dbReference type="GO" id="GO:0008270">
    <property type="term" value="F:zinc ion binding"/>
    <property type="evidence" value="ECO:0007669"/>
    <property type="project" value="UniProtKB-KW"/>
</dbReference>
<dbReference type="GO" id="GO:0005634">
    <property type="term" value="C:nucleus"/>
    <property type="evidence" value="ECO:0007669"/>
    <property type="project" value="UniProtKB-ARBA"/>
</dbReference>
<feature type="domain" description="C2H2-type" evidence="6">
    <location>
        <begin position="154"/>
        <end position="182"/>
    </location>
</feature>
<feature type="domain" description="C2H2-type" evidence="6">
    <location>
        <begin position="223"/>
        <end position="251"/>
    </location>
</feature>
<feature type="domain" description="C2H2-type" evidence="6">
    <location>
        <begin position="312"/>
        <end position="334"/>
    </location>
</feature>
<dbReference type="AlphaFoldDB" id="A0A1I7RPZ0"/>
<feature type="domain" description="C2H2-type" evidence="6">
    <location>
        <begin position="339"/>
        <end position="362"/>
    </location>
</feature>
<dbReference type="InterPro" id="IPR013087">
    <property type="entry name" value="Znf_C2H2_type"/>
</dbReference>